<dbReference type="Pfam" id="PF13391">
    <property type="entry name" value="HNH_2"/>
    <property type="match status" value="1"/>
</dbReference>
<reference evidence="3" key="1">
    <citation type="submission" date="2014-04" db="EMBL/GenBank/DDBJ databases">
        <title>Evolutionary Origins and Diversification of the Mycorrhizal Mutualists.</title>
        <authorList>
            <consortium name="DOE Joint Genome Institute"/>
            <consortium name="Mycorrhizal Genomics Consortium"/>
            <person name="Kohler A."/>
            <person name="Kuo A."/>
            <person name="Nagy L.G."/>
            <person name="Floudas D."/>
            <person name="Copeland A."/>
            <person name="Barry K.W."/>
            <person name="Cichocki N."/>
            <person name="Veneault-Fourrey C."/>
            <person name="LaButti K."/>
            <person name="Lindquist E.A."/>
            <person name="Lipzen A."/>
            <person name="Lundell T."/>
            <person name="Morin E."/>
            <person name="Murat C."/>
            <person name="Riley R."/>
            <person name="Ohm R."/>
            <person name="Sun H."/>
            <person name="Tunlid A."/>
            <person name="Henrissat B."/>
            <person name="Grigoriev I.V."/>
            <person name="Hibbett D.S."/>
            <person name="Martin F."/>
        </authorList>
    </citation>
    <scope>NUCLEOTIDE SEQUENCE [LARGE SCALE GENOMIC DNA]</scope>
    <source>
        <strain evidence="3">FD-334 SS-4</strain>
    </source>
</reference>
<keyword evidence="3" id="KW-1185">Reference proteome</keyword>
<dbReference type="Proteomes" id="UP000054270">
    <property type="component" value="Unassembled WGS sequence"/>
</dbReference>
<evidence type="ECO:0000259" key="1">
    <source>
        <dbReference type="Pfam" id="PF13391"/>
    </source>
</evidence>
<name>A0A0D2MQR4_HYPSF</name>
<feature type="domain" description="HNH nuclease" evidence="1">
    <location>
        <begin position="143"/>
        <end position="205"/>
    </location>
</feature>
<evidence type="ECO:0000313" key="3">
    <source>
        <dbReference type="Proteomes" id="UP000054270"/>
    </source>
</evidence>
<dbReference type="InterPro" id="IPR003615">
    <property type="entry name" value="HNH_nuc"/>
</dbReference>
<gene>
    <name evidence="2" type="ORF">HYPSUDRAFT_199083</name>
</gene>
<sequence>MAATAPPEIQVYASFPHAVALGADLNVHPSNWHWVHCLTLPVETLNALQFSQRPHKWIRYAIGVVVGAEGDLSSSPDSLNVVDYNAVLPSESAALYYHASDEERRRMFPVDPDIGRTNITSSGATTRRAQFREDVAERDGRTCVLTSLEEDLCDAVHLLAHSKGHTYIATYTQRRSHGRTCGDIVQDIDSVQNGLFLNLFTHRALGKDVAFLTTPNFAMNTSDIDPTAPSAEKRCTAHLFQPDRPSLLGGLGAPPSGSPLRISDTPEWPPPILFDAVYAGAVLHHFGTQTLKDEVTVTWKGTFDPGGVMTAADADHKAIMDERSITANRAQNQAHERGARYQARVAPDAFDMLMTLPYIRVPPKELKAMLREVEEKAEATERRRVQEKVDTWMKQITDV</sequence>
<dbReference type="OrthoDB" id="3269637at2759"/>
<organism evidence="2 3">
    <name type="scientific">Hypholoma sublateritium (strain FD-334 SS-4)</name>
    <dbReference type="NCBI Taxonomy" id="945553"/>
    <lineage>
        <taxon>Eukaryota</taxon>
        <taxon>Fungi</taxon>
        <taxon>Dikarya</taxon>
        <taxon>Basidiomycota</taxon>
        <taxon>Agaricomycotina</taxon>
        <taxon>Agaricomycetes</taxon>
        <taxon>Agaricomycetidae</taxon>
        <taxon>Agaricales</taxon>
        <taxon>Agaricineae</taxon>
        <taxon>Strophariaceae</taxon>
        <taxon>Hypholoma</taxon>
    </lineage>
</organism>
<dbReference type="EMBL" id="KN817528">
    <property type="protein sequence ID" value="KJA26343.1"/>
    <property type="molecule type" value="Genomic_DNA"/>
</dbReference>
<proteinExistence type="predicted"/>
<evidence type="ECO:0000313" key="2">
    <source>
        <dbReference type="EMBL" id="KJA26343.1"/>
    </source>
</evidence>
<dbReference type="OMA" id="YCIMGAE"/>
<dbReference type="AlphaFoldDB" id="A0A0D2MQR4"/>
<protein>
    <recommendedName>
        <fullName evidence="1">HNH nuclease domain-containing protein</fullName>
    </recommendedName>
</protein>
<accession>A0A0D2MQR4</accession>